<protein>
    <recommendedName>
        <fullName evidence="4">ATP-binding protein</fullName>
    </recommendedName>
</protein>
<keyword evidence="3" id="KW-1185">Reference proteome</keyword>
<dbReference type="Proteomes" id="UP000694257">
    <property type="component" value="Chromosome"/>
</dbReference>
<organism evidence="2 3">
    <name type="scientific">Nocardia iowensis</name>
    <dbReference type="NCBI Taxonomy" id="204891"/>
    <lineage>
        <taxon>Bacteria</taxon>
        <taxon>Bacillati</taxon>
        <taxon>Actinomycetota</taxon>
        <taxon>Actinomycetes</taxon>
        <taxon>Mycobacteriales</taxon>
        <taxon>Nocardiaceae</taxon>
        <taxon>Nocardia</taxon>
    </lineage>
</organism>
<evidence type="ECO:0008006" key="4">
    <source>
        <dbReference type="Google" id="ProtNLM"/>
    </source>
</evidence>
<evidence type="ECO:0000313" key="3">
    <source>
        <dbReference type="Proteomes" id="UP000694257"/>
    </source>
</evidence>
<dbReference type="RefSeq" id="WP_218469409.1">
    <property type="nucleotide sequence ID" value="NZ_BAABJN010000008.1"/>
</dbReference>
<feature type="region of interest" description="Disordered" evidence="1">
    <location>
        <begin position="301"/>
        <end position="336"/>
    </location>
</feature>
<name>A0ABX8RGN8_NOCIO</name>
<sequence length="672" mass="75330">MPKERPSLYGLHAVTGWLLEHLLNRPNGRSRNLPVVVALGPRGTGKTALLREVEYRCERIPHAYLDFERSEREPREVLGELAFELSKHWKQFGRLAFPQLWLCLLIVGSTLHTRADNRREAIRQLRRIVSDTQPIEQNRTGIVELVRSTGTATSGLPVWAAPAADGLLRGLGWFGRRRLLRNVPRLPGAQGSSVDVLIDLAKWANDDDRADVRDDVDAIFFEAFLHDLRRAYAGFNGSRRTLNCIVLLDNVHTPAGRKFLLALQEARGRVPGESDPMVVFASSRTWIPYWSDSWHRPGAHRFHDDDDARPREHRTGDIPWPSPRTPADIDTDWPDTDSRECPWNPWYLLDLSRLTTEAIADLADDVVGQGMHADRWITDFTRGLTAGHPGGTVEVLTALARSDDRERATTARSIFDSPLPQPVSETETAESTVRERVSALLRDFGPPPARRDLVTASAARNVDMLYRPVVLDSAMPNGELLLETLRNQLWIREDFGRGPDLAINPWLRRILLQELADRPDTDPRDWTRTHTLCRDIYRRDGQAAAAHYHDLALGDLGAVVGYLGRPFESNGAEFDVPAAAAWLSDLDLITSAPNRLGGTAAPIDQVAELVRGNGLGPDNTLAWLVACLWVSNDPVADPERALNHTIENEFRQLARGRGRGAGVLHERAEKYR</sequence>
<gene>
    <name evidence="2" type="ORF">KV110_23305</name>
</gene>
<reference evidence="2 3" key="1">
    <citation type="submission" date="2021-07" db="EMBL/GenBank/DDBJ databases">
        <title>Whole Genome Sequence of Nocardia Iowensis.</title>
        <authorList>
            <person name="Lamm A."/>
            <person name="Collins-Fairclough A.M."/>
            <person name="Bunk B."/>
            <person name="Sproer C."/>
        </authorList>
    </citation>
    <scope>NUCLEOTIDE SEQUENCE [LARGE SCALE GENOMIC DNA]</scope>
    <source>
        <strain evidence="2 3">NRRL 5646</strain>
    </source>
</reference>
<accession>A0ABX8RGN8</accession>
<feature type="compositionally biased region" description="Basic and acidic residues" evidence="1">
    <location>
        <begin position="301"/>
        <end position="316"/>
    </location>
</feature>
<evidence type="ECO:0000256" key="1">
    <source>
        <dbReference type="SAM" id="MobiDB-lite"/>
    </source>
</evidence>
<dbReference type="EMBL" id="CP078145">
    <property type="protein sequence ID" value="QXN88526.1"/>
    <property type="molecule type" value="Genomic_DNA"/>
</dbReference>
<proteinExistence type="predicted"/>
<evidence type="ECO:0000313" key="2">
    <source>
        <dbReference type="EMBL" id="QXN88526.1"/>
    </source>
</evidence>